<evidence type="ECO:0000313" key="1">
    <source>
        <dbReference type="EMBL" id="JAD66470.1"/>
    </source>
</evidence>
<name>A0A0A9BZ78_ARUDO</name>
<reference evidence="1" key="1">
    <citation type="submission" date="2014-09" db="EMBL/GenBank/DDBJ databases">
        <authorList>
            <person name="Magalhaes I.L.F."/>
            <person name="Oliveira U."/>
            <person name="Santos F.R."/>
            <person name="Vidigal T.H.D.A."/>
            <person name="Brescovit A.D."/>
            <person name="Santos A.J."/>
        </authorList>
    </citation>
    <scope>NUCLEOTIDE SEQUENCE</scope>
    <source>
        <tissue evidence="1">Shoot tissue taken approximately 20 cm above the soil surface</tissue>
    </source>
</reference>
<protein>
    <submittedName>
        <fullName evidence="1">Uncharacterized protein</fullName>
    </submittedName>
</protein>
<proteinExistence type="predicted"/>
<reference evidence="1" key="2">
    <citation type="journal article" date="2015" name="Data Brief">
        <title>Shoot transcriptome of the giant reed, Arundo donax.</title>
        <authorList>
            <person name="Barrero R.A."/>
            <person name="Guerrero F.D."/>
            <person name="Moolhuijzen P."/>
            <person name="Goolsby J.A."/>
            <person name="Tidwell J."/>
            <person name="Bellgard S.E."/>
            <person name="Bellgard M.I."/>
        </authorList>
    </citation>
    <scope>NUCLEOTIDE SEQUENCE</scope>
    <source>
        <tissue evidence="1">Shoot tissue taken approximately 20 cm above the soil surface</tissue>
    </source>
</reference>
<dbReference type="EMBL" id="GBRH01231425">
    <property type="protein sequence ID" value="JAD66470.1"/>
    <property type="molecule type" value="Transcribed_RNA"/>
</dbReference>
<organism evidence="1">
    <name type="scientific">Arundo donax</name>
    <name type="common">Giant reed</name>
    <name type="synonym">Donax arundinaceus</name>
    <dbReference type="NCBI Taxonomy" id="35708"/>
    <lineage>
        <taxon>Eukaryota</taxon>
        <taxon>Viridiplantae</taxon>
        <taxon>Streptophyta</taxon>
        <taxon>Embryophyta</taxon>
        <taxon>Tracheophyta</taxon>
        <taxon>Spermatophyta</taxon>
        <taxon>Magnoliopsida</taxon>
        <taxon>Liliopsida</taxon>
        <taxon>Poales</taxon>
        <taxon>Poaceae</taxon>
        <taxon>PACMAD clade</taxon>
        <taxon>Arundinoideae</taxon>
        <taxon>Arundineae</taxon>
        <taxon>Arundo</taxon>
    </lineage>
</organism>
<dbReference type="AlphaFoldDB" id="A0A0A9BZ78"/>
<accession>A0A0A9BZ78</accession>
<sequence>MPTPGTDWLFDTGASSYMASNSALAISTHSTPPPPSLVTTVSLPINPLRSSTHDLVTLVPLLCAIC</sequence>